<dbReference type="EMBL" id="MRZV01001978">
    <property type="protein sequence ID" value="PIK35141.1"/>
    <property type="molecule type" value="Genomic_DNA"/>
</dbReference>
<dbReference type="InterPro" id="IPR018000">
    <property type="entry name" value="Neurotransmitter_ion_chnl_CS"/>
</dbReference>
<proteinExistence type="predicted"/>
<keyword evidence="2" id="KW-0472">Membrane</keyword>
<evidence type="ECO:0000313" key="4">
    <source>
        <dbReference type="EMBL" id="PIK35141.1"/>
    </source>
</evidence>
<feature type="non-terminal residue" evidence="4">
    <location>
        <position position="1"/>
    </location>
</feature>
<dbReference type="GO" id="GO:0016020">
    <property type="term" value="C:membrane"/>
    <property type="evidence" value="ECO:0007669"/>
    <property type="project" value="UniProtKB-SubCell"/>
</dbReference>
<dbReference type="OrthoDB" id="5975154at2759"/>
<organism evidence="4 5">
    <name type="scientific">Stichopus japonicus</name>
    <name type="common">Sea cucumber</name>
    <dbReference type="NCBI Taxonomy" id="307972"/>
    <lineage>
        <taxon>Eukaryota</taxon>
        <taxon>Metazoa</taxon>
        <taxon>Echinodermata</taxon>
        <taxon>Eleutherozoa</taxon>
        <taxon>Echinozoa</taxon>
        <taxon>Holothuroidea</taxon>
        <taxon>Aspidochirotacea</taxon>
        <taxon>Aspidochirotida</taxon>
        <taxon>Stichopodidae</taxon>
        <taxon>Apostichopus</taxon>
    </lineage>
</organism>
<evidence type="ECO:0000313" key="5">
    <source>
        <dbReference type="Proteomes" id="UP000230750"/>
    </source>
</evidence>
<dbReference type="SUPFAM" id="SSF63712">
    <property type="entry name" value="Nicotinic receptor ligand binding domain-like"/>
    <property type="match status" value="1"/>
</dbReference>
<gene>
    <name evidence="4" type="ORF">BSL78_28036</name>
</gene>
<evidence type="ECO:0000256" key="2">
    <source>
        <dbReference type="ARBA" id="ARBA00023136"/>
    </source>
</evidence>
<comment type="caution">
    <text evidence="4">The sequence shown here is derived from an EMBL/GenBank/DDBJ whole genome shotgun (WGS) entry which is preliminary data.</text>
</comment>
<feature type="domain" description="Neurotransmitter-gated ion-channel ligand-binding" evidence="3">
    <location>
        <begin position="10"/>
        <end position="51"/>
    </location>
</feature>
<accession>A0A2G8JHB0</accession>
<dbReference type="AlphaFoldDB" id="A0A2G8JHB0"/>
<keyword evidence="4" id="KW-0675">Receptor</keyword>
<keyword evidence="5" id="KW-1185">Reference proteome</keyword>
<dbReference type="InterPro" id="IPR006202">
    <property type="entry name" value="Neur_chan_lig-bd"/>
</dbReference>
<reference evidence="4 5" key="1">
    <citation type="journal article" date="2017" name="PLoS Biol.">
        <title>The sea cucumber genome provides insights into morphological evolution and visceral regeneration.</title>
        <authorList>
            <person name="Zhang X."/>
            <person name="Sun L."/>
            <person name="Yuan J."/>
            <person name="Sun Y."/>
            <person name="Gao Y."/>
            <person name="Zhang L."/>
            <person name="Li S."/>
            <person name="Dai H."/>
            <person name="Hamel J.F."/>
            <person name="Liu C."/>
            <person name="Yu Y."/>
            <person name="Liu S."/>
            <person name="Lin W."/>
            <person name="Guo K."/>
            <person name="Jin S."/>
            <person name="Xu P."/>
            <person name="Storey K.B."/>
            <person name="Huan P."/>
            <person name="Zhang T."/>
            <person name="Zhou Y."/>
            <person name="Zhang J."/>
            <person name="Lin C."/>
            <person name="Li X."/>
            <person name="Xing L."/>
            <person name="Huo D."/>
            <person name="Sun M."/>
            <person name="Wang L."/>
            <person name="Mercier A."/>
            <person name="Li F."/>
            <person name="Yang H."/>
            <person name="Xiang J."/>
        </authorList>
    </citation>
    <scope>NUCLEOTIDE SEQUENCE [LARGE SCALE GENOMIC DNA]</scope>
    <source>
        <strain evidence="4">Shaxun</strain>
        <tissue evidence="4">Muscle</tissue>
    </source>
</reference>
<protein>
    <submittedName>
        <fullName evidence="4">Putative acetylcholine receptor subunit alpha-like</fullName>
    </submittedName>
</protein>
<dbReference type="Pfam" id="PF02931">
    <property type="entry name" value="Neur_chan_LBD"/>
    <property type="match status" value="1"/>
</dbReference>
<dbReference type="PROSITE" id="PS00236">
    <property type="entry name" value="NEUROTR_ION_CHANNEL"/>
    <property type="match status" value="1"/>
</dbReference>
<dbReference type="Gene3D" id="2.70.170.10">
    <property type="entry name" value="Neurotransmitter-gated ion-channel ligand-binding domain"/>
    <property type="match status" value="1"/>
</dbReference>
<feature type="non-terminal residue" evidence="4">
    <location>
        <position position="66"/>
    </location>
</feature>
<comment type="subcellular location">
    <subcellularLocation>
        <location evidence="1">Membrane</location>
    </subcellularLocation>
</comment>
<dbReference type="GO" id="GO:0005230">
    <property type="term" value="F:extracellular ligand-gated monoatomic ion channel activity"/>
    <property type="evidence" value="ECO:0007669"/>
    <property type="project" value="InterPro"/>
</dbReference>
<evidence type="ECO:0000259" key="3">
    <source>
        <dbReference type="Pfam" id="PF02931"/>
    </source>
</evidence>
<dbReference type="InterPro" id="IPR036734">
    <property type="entry name" value="Neur_chan_lig-bd_sf"/>
</dbReference>
<name>A0A2G8JHB0_STIJA</name>
<dbReference type="Proteomes" id="UP000230750">
    <property type="component" value="Unassembled WGS sequence"/>
</dbReference>
<sequence length="66" mass="7447">ADTYKPYMDGKVVVVKHNGAINWASPAIFYSHCRISVTHFPFDQQQCELSLDHGSTMVLKLSYTAE</sequence>
<evidence type="ECO:0000256" key="1">
    <source>
        <dbReference type="ARBA" id="ARBA00004370"/>
    </source>
</evidence>